<sequence>MTGYFNSFTRFTCKGMRFMCFILFIYVLVYSPEALAQETKKQVDIDAPSAVAVDAQTGKVLYGKNPHIKLPPASTTKLVTVMVALEKLDPEHKVTISRKAARTPSVSPKLVEGEVYKVRDLVYLALMRSVNSAAVALAEATAGREENFVKLMNDKVQKIGAKDTRFINASGLPGAGQYTTVYDLTKIMSHALAYPLIKEAVHTRVYLIRSENGKEHFIQNTNQLLWAEDNMIGGKTGYTRRARHCFVSAYKVNGRLVYTAILGDTNREQLWKDTQQLVEKAEYVLTGKDEPVVKLSEEKSVMPVSYKKNQKLNKKVKTDKKKVKKISKTKRAANAKNNKRTI</sequence>
<dbReference type="PANTHER" id="PTHR21581:SF26">
    <property type="entry name" value="D-ALANYL-D-ALANINE ENDOPEPTIDASE"/>
    <property type="match status" value="1"/>
</dbReference>
<evidence type="ECO:0000256" key="3">
    <source>
        <dbReference type="ARBA" id="ARBA00022801"/>
    </source>
</evidence>
<proteinExistence type="inferred from homology"/>
<dbReference type="GO" id="GO:0006508">
    <property type="term" value="P:proteolysis"/>
    <property type="evidence" value="ECO:0007669"/>
    <property type="project" value="InterPro"/>
</dbReference>
<dbReference type="SUPFAM" id="SSF56601">
    <property type="entry name" value="beta-lactamase/transpeptidase-like"/>
    <property type="match status" value="1"/>
</dbReference>
<dbReference type="PANTHER" id="PTHR21581">
    <property type="entry name" value="D-ALANYL-D-ALANINE CARBOXYPEPTIDASE"/>
    <property type="match status" value="1"/>
</dbReference>
<dbReference type="AlphaFoldDB" id="B5YFT7"/>
<dbReference type="OrthoDB" id="9791132at2"/>
<dbReference type="PRINTS" id="PR00725">
    <property type="entry name" value="DADACBPTASE1"/>
</dbReference>
<dbReference type="EMBL" id="CP001147">
    <property type="protein sequence ID" value="ACI22056.1"/>
    <property type="molecule type" value="Genomic_DNA"/>
</dbReference>
<comment type="similarity">
    <text evidence="1 9">Belongs to the peptidase S11 family.</text>
</comment>
<keyword evidence="3" id="KW-0378">Hydrolase</keyword>
<evidence type="ECO:0000256" key="9">
    <source>
        <dbReference type="RuleBase" id="RU004016"/>
    </source>
</evidence>
<evidence type="ECO:0000256" key="4">
    <source>
        <dbReference type="ARBA" id="ARBA00022960"/>
    </source>
</evidence>
<keyword evidence="12" id="KW-0121">Carboxypeptidase</keyword>
<dbReference type="Gene3D" id="3.40.710.10">
    <property type="entry name" value="DD-peptidase/beta-lactamase superfamily"/>
    <property type="match status" value="1"/>
</dbReference>
<protein>
    <submittedName>
        <fullName evidence="12">D-alanyl-D-alanine carboxypeptidase</fullName>
    </submittedName>
</protein>
<reference evidence="13" key="1">
    <citation type="submission" date="2008-08" db="EMBL/GenBank/DDBJ databases">
        <title>The complete genome sequence of Thermodesulfovibrio yellowstonii strain ATCC 51303 / DSM 11347 / YP87.</title>
        <authorList>
            <person name="Dodson R.J."/>
            <person name="Durkin A.S."/>
            <person name="Wu M."/>
            <person name="Eisen J."/>
            <person name="Sutton G."/>
        </authorList>
    </citation>
    <scope>NUCLEOTIDE SEQUENCE [LARGE SCALE GENOMIC DNA]</scope>
    <source>
        <strain evidence="13">ATCC 51303 / DSM 11347 / YP87</strain>
    </source>
</reference>
<dbReference type="InterPro" id="IPR001967">
    <property type="entry name" value="Peptidase_S11_N"/>
</dbReference>
<dbReference type="InParanoid" id="B5YFT7"/>
<dbReference type="Pfam" id="PF00768">
    <property type="entry name" value="Peptidase_S11"/>
    <property type="match status" value="1"/>
</dbReference>
<dbReference type="FunCoup" id="B5YFT7">
    <property type="interactions" value="4"/>
</dbReference>
<dbReference type="HOGENOM" id="CLU_027070_7_3_0"/>
<organism evidence="12 13">
    <name type="scientific">Thermodesulfovibrio yellowstonii (strain ATCC 51303 / DSM 11347 / YP87)</name>
    <dbReference type="NCBI Taxonomy" id="289376"/>
    <lineage>
        <taxon>Bacteria</taxon>
        <taxon>Pseudomonadati</taxon>
        <taxon>Nitrospirota</taxon>
        <taxon>Thermodesulfovibrionia</taxon>
        <taxon>Thermodesulfovibrionales</taxon>
        <taxon>Thermodesulfovibrionaceae</taxon>
        <taxon>Thermodesulfovibrio</taxon>
    </lineage>
</organism>
<dbReference type="KEGG" id="tye:THEYE_A1325"/>
<dbReference type="InterPro" id="IPR012338">
    <property type="entry name" value="Beta-lactam/transpept-like"/>
</dbReference>
<keyword evidence="5" id="KW-0573">Peptidoglycan synthesis</keyword>
<keyword evidence="12" id="KW-0645">Protease</keyword>
<accession>B5YFT7</accession>
<gene>
    <name evidence="12" type="ordered locus">THEYE_A1325</name>
</gene>
<dbReference type="GO" id="GO:0008360">
    <property type="term" value="P:regulation of cell shape"/>
    <property type="evidence" value="ECO:0007669"/>
    <property type="project" value="UniProtKB-KW"/>
</dbReference>
<feature type="binding site" evidence="8">
    <location>
        <position position="235"/>
    </location>
    <ligand>
        <name>substrate</name>
    </ligand>
</feature>
<evidence type="ECO:0000256" key="1">
    <source>
        <dbReference type="ARBA" id="ARBA00007164"/>
    </source>
</evidence>
<keyword evidence="2" id="KW-0732">Signal</keyword>
<reference evidence="12 13" key="2">
    <citation type="journal article" date="2015" name="Genome Announc.">
        <title>Genome Sequence of the Sulfate-Reducing Thermophilic Bacterium Thermodesulfovibrio yellowstonii Strain DSM 11347T (Phylum Nitrospirae).</title>
        <authorList>
            <person name="Bhatnagar S."/>
            <person name="Badger J.H."/>
            <person name="Madupu R."/>
            <person name="Khouri H.M."/>
            <person name="O'Connor E.M."/>
            <person name="Robb F.T."/>
            <person name="Ward N.L."/>
            <person name="Eisen J.A."/>
        </authorList>
    </citation>
    <scope>NUCLEOTIDE SEQUENCE [LARGE SCALE GENOMIC DNA]</scope>
    <source>
        <strain evidence="13">ATCC 51303 / DSM 11347 / YP87</strain>
    </source>
</reference>
<dbReference type="GO" id="GO:0071555">
    <property type="term" value="P:cell wall organization"/>
    <property type="evidence" value="ECO:0007669"/>
    <property type="project" value="UniProtKB-KW"/>
</dbReference>
<evidence type="ECO:0000256" key="7">
    <source>
        <dbReference type="PIRSR" id="PIRSR618044-1"/>
    </source>
</evidence>
<dbReference type="EnsemblBacteria" id="ACI22056">
    <property type="protein sequence ID" value="ACI22056"/>
    <property type="gene ID" value="THEYE_A1325"/>
</dbReference>
<dbReference type="eggNOG" id="COG1686">
    <property type="taxonomic scope" value="Bacteria"/>
</dbReference>
<feature type="active site" evidence="7">
    <location>
        <position position="129"/>
    </location>
</feature>
<evidence type="ECO:0000313" key="12">
    <source>
        <dbReference type="EMBL" id="ACI22056.1"/>
    </source>
</evidence>
<evidence type="ECO:0000256" key="10">
    <source>
        <dbReference type="SAM" id="MobiDB-lite"/>
    </source>
</evidence>
<feature type="region of interest" description="Disordered" evidence="10">
    <location>
        <begin position="312"/>
        <end position="342"/>
    </location>
</feature>
<dbReference type="InterPro" id="IPR018044">
    <property type="entry name" value="Peptidase_S11"/>
</dbReference>
<feature type="active site" description="Proton acceptor" evidence="7">
    <location>
        <position position="77"/>
    </location>
</feature>
<evidence type="ECO:0000256" key="2">
    <source>
        <dbReference type="ARBA" id="ARBA00022729"/>
    </source>
</evidence>
<keyword evidence="4" id="KW-0133">Cell shape</keyword>
<evidence type="ECO:0000256" key="5">
    <source>
        <dbReference type="ARBA" id="ARBA00022984"/>
    </source>
</evidence>
<keyword evidence="6" id="KW-0961">Cell wall biogenesis/degradation</keyword>
<dbReference type="STRING" id="289376.THEYE_A1325"/>
<name>B5YFT7_THEYD</name>
<dbReference type="MEROPS" id="S11.004"/>
<dbReference type="RefSeq" id="WP_012546749.1">
    <property type="nucleotide sequence ID" value="NC_011296.1"/>
</dbReference>
<evidence type="ECO:0000259" key="11">
    <source>
        <dbReference type="Pfam" id="PF00768"/>
    </source>
</evidence>
<evidence type="ECO:0000313" key="13">
    <source>
        <dbReference type="Proteomes" id="UP000000718"/>
    </source>
</evidence>
<feature type="domain" description="Peptidase S11 D-alanyl-D-alanine carboxypeptidase A N-terminal" evidence="11">
    <location>
        <begin position="38"/>
        <end position="265"/>
    </location>
</feature>
<feature type="active site" description="Acyl-ester intermediate" evidence="7">
    <location>
        <position position="74"/>
    </location>
</feature>
<dbReference type="PATRIC" id="fig|289376.4.peg.1292"/>
<evidence type="ECO:0000256" key="8">
    <source>
        <dbReference type="PIRSR" id="PIRSR618044-2"/>
    </source>
</evidence>
<dbReference type="GO" id="GO:0009252">
    <property type="term" value="P:peptidoglycan biosynthetic process"/>
    <property type="evidence" value="ECO:0007669"/>
    <property type="project" value="UniProtKB-KW"/>
</dbReference>
<dbReference type="Proteomes" id="UP000000718">
    <property type="component" value="Chromosome"/>
</dbReference>
<evidence type="ECO:0000256" key="6">
    <source>
        <dbReference type="ARBA" id="ARBA00023316"/>
    </source>
</evidence>
<keyword evidence="13" id="KW-1185">Reference proteome</keyword>
<dbReference type="GO" id="GO:0009002">
    <property type="term" value="F:serine-type D-Ala-D-Ala carboxypeptidase activity"/>
    <property type="evidence" value="ECO:0007669"/>
    <property type="project" value="InterPro"/>
</dbReference>